<proteinExistence type="predicted"/>
<dbReference type="AlphaFoldDB" id="A0A2X3UUN3"/>
<evidence type="ECO:0000313" key="2">
    <source>
        <dbReference type="Proteomes" id="UP000249634"/>
    </source>
</evidence>
<organism evidence="1 2">
    <name type="scientific">Streptococcus thermophilus</name>
    <dbReference type="NCBI Taxonomy" id="1308"/>
    <lineage>
        <taxon>Bacteria</taxon>
        <taxon>Bacillati</taxon>
        <taxon>Bacillota</taxon>
        <taxon>Bacilli</taxon>
        <taxon>Lactobacillales</taxon>
        <taxon>Streptococcaceae</taxon>
        <taxon>Streptococcus</taxon>
    </lineage>
</organism>
<gene>
    <name evidence="1" type="ORF">NCTC12958_00150</name>
</gene>
<dbReference type="RefSeq" id="WP_106100268.1">
    <property type="nucleotide sequence ID" value="NZ_BPPS01000013.1"/>
</dbReference>
<dbReference type="EMBL" id="LS483339">
    <property type="protein sequence ID" value="SQF23986.1"/>
    <property type="molecule type" value="Genomic_DNA"/>
</dbReference>
<reference evidence="1 2" key="1">
    <citation type="submission" date="2018-06" db="EMBL/GenBank/DDBJ databases">
        <authorList>
            <consortium name="Pathogen Informatics"/>
            <person name="Doyle S."/>
        </authorList>
    </citation>
    <scope>NUCLEOTIDE SEQUENCE [LARGE SCALE GENOMIC DNA]</scope>
    <source>
        <strain evidence="1 2">NCTC12958</strain>
    </source>
</reference>
<evidence type="ECO:0000313" key="1">
    <source>
        <dbReference type="EMBL" id="SQF23986.1"/>
    </source>
</evidence>
<dbReference type="Proteomes" id="UP000249634">
    <property type="component" value="Chromosome 1"/>
</dbReference>
<dbReference type="InterPro" id="IPR020970">
    <property type="entry name" value="Bacteriocin_IIc"/>
</dbReference>
<sequence>MRNNVSLNFNLNKIEKTFLFSLLVSVGMLIAVGNIYWICGKFGIRLAPGWYQDIVDFVSAGGSIVDAFAIIAGITLPAWVAPVLAGFGVVSA</sequence>
<dbReference type="Pfam" id="PF12173">
    <property type="entry name" value="BacteriocIIc_cy"/>
    <property type="match status" value="1"/>
</dbReference>
<accession>A0A2X3UUN3</accession>
<protein>
    <submittedName>
        <fullName evidence="1">Bacteriocin class IIc cyclic gassericin A-like</fullName>
    </submittedName>
</protein>
<name>A0A2X3UUN3_STRTR</name>